<evidence type="ECO:0000256" key="1">
    <source>
        <dbReference type="SAM" id="MobiDB-lite"/>
    </source>
</evidence>
<dbReference type="Gene3D" id="2.60.120.10">
    <property type="entry name" value="Jelly Rolls"/>
    <property type="match status" value="2"/>
</dbReference>
<dbReference type="SUPFAM" id="SSF51206">
    <property type="entry name" value="cAMP-binding domain-like"/>
    <property type="match status" value="2"/>
</dbReference>
<gene>
    <name evidence="2" type="ORF">AB1Y20_010456</name>
</gene>
<evidence type="ECO:0000313" key="3">
    <source>
        <dbReference type="Proteomes" id="UP001515480"/>
    </source>
</evidence>
<dbReference type="Proteomes" id="UP001515480">
    <property type="component" value="Unassembled WGS sequence"/>
</dbReference>
<reference evidence="2 3" key="1">
    <citation type="journal article" date="2024" name="Science">
        <title>Giant polyketide synthase enzymes in the biosynthesis of giant marine polyether toxins.</title>
        <authorList>
            <person name="Fallon T.R."/>
            <person name="Shende V.V."/>
            <person name="Wierzbicki I.H."/>
            <person name="Pendleton A.L."/>
            <person name="Watervoot N.F."/>
            <person name="Auber R.P."/>
            <person name="Gonzalez D.J."/>
            <person name="Wisecaver J.H."/>
            <person name="Moore B.S."/>
        </authorList>
    </citation>
    <scope>NUCLEOTIDE SEQUENCE [LARGE SCALE GENOMIC DNA]</scope>
    <source>
        <strain evidence="2 3">12B1</strain>
    </source>
</reference>
<protein>
    <recommendedName>
        <fullName evidence="4">Cyclic nucleotide-binding domain-containing protein</fullName>
    </recommendedName>
</protein>
<name>A0AB34INN2_PRYPA</name>
<dbReference type="InterPro" id="IPR014710">
    <property type="entry name" value="RmlC-like_jellyroll"/>
</dbReference>
<feature type="region of interest" description="Disordered" evidence="1">
    <location>
        <begin position="441"/>
        <end position="504"/>
    </location>
</feature>
<accession>A0AB34INN2</accession>
<evidence type="ECO:0008006" key="4">
    <source>
        <dbReference type="Google" id="ProtNLM"/>
    </source>
</evidence>
<dbReference type="EMBL" id="JBGBPQ010000020">
    <property type="protein sequence ID" value="KAL1504046.1"/>
    <property type="molecule type" value="Genomic_DNA"/>
</dbReference>
<dbReference type="AlphaFoldDB" id="A0AB34INN2"/>
<sequence length="602" mass="64540">MAALEVLWDDQLSPPAAAIRVGEHLLPHIGEHESRARADVKRLCTASASLDVFSELSRRVGGTWWKVHEAVCAGLQPVVRRRGELLFQGVHSLKASYLILHGEAALLATESLHRRVRQVTVLQPGALLSKTVITWLEPQSFAAVAQTDMQLLELPHCETVKLTWLQVLHSRVETLRTLPLLSNCSDAGLRMLAFAARAKAHAARSTILQQGGPCSGLTLLTEGSASIYVSLEAGDATTATLDSHSRPSDGSTRAFLGVVHAPELLGVVDLMLSIVKTGGSDPTNKATRRRLSLGHAVSSIDAFNSVSVVANCACAALHFCTEALLLHAGQLALVDMANAADARGMVRDALLQEIARQQKTELIKGRMRENWAHVLASGVLSPRPSLGQCIAPSVDRRGFPGASPESAASRIRSKMNRCETADVLSQSETFAELPRCARAAPVAVPQERNSPQPESNDRVQESDPLGVIPRGQNEKAWASAMAKPLPIQRQRKQPRSLAPLSGGALARQRRCMRELNSSLPRSATVDWLPGALSLSPLLHGGGQKAQVRVSACIAKADPSAPNNAIMDELFDMSDSADDSDADSVGAGEVEEDEVALLVDLMR</sequence>
<keyword evidence="3" id="KW-1185">Reference proteome</keyword>
<proteinExistence type="predicted"/>
<evidence type="ECO:0000313" key="2">
    <source>
        <dbReference type="EMBL" id="KAL1504046.1"/>
    </source>
</evidence>
<organism evidence="2 3">
    <name type="scientific">Prymnesium parvum</name>
    <name type="common">Toxic golden alga</name>
    <dbReference type="NCBI Taxonomy" id="97485"/>
    <lineage>
        <taxon>Eukaryota</taxon>
        <taxon>Haptista</taxon>
        <taxon>Haptophyta</taxon>
        <taxon>Prymnesiophyceae</taxon>
        <taxon>Prymnesiales</taxon>
        <taxon>Prymnesiaceae</taxon>
        <taxon>Prymnesium</taxon>
    </lineage>
</organism>
<comment type="caution">
    <text evidence="2">The sequence shown here is derived from an EMBL/GenBank/DDBJ whole genome shotgun (WGS) entry which is preliminary data.</text>
</comment>
<dbReference type="InterPro" id="IPR018490">
    <property type="entry name" value="cNMP-bd_dom_sf"/>
</dbReference>